<evidence type="ECO:0000259" key="4">
    <source>
        <dbReference type="PROSITE" id="PS51319"/>
    </source>
</evidence>
<feature type="compositionally biased region" description="Basic and acidic residues" evidence="3">
    <location>
        <begin position="63"/>
        <end position="74"/>
    </location>
</feature>
<dbReference type="Gene3D" id="1.20.930.10">
    <property type="entry name" value="Conserved domain common to transcription factors TFIIS, elongin A, CRSP70"/>
    <property type="match status" value="1"/>
</dbReference>
<evidence type="ECO:0000313" key="5">
    <source>
        <dbReference type="EMBL" id="CAD8676452.1"/>
    </source>
</evidence>
<dbReference type="GO" id="GO:0005634">
    <property type="term" value="C:nucleus"/>
    <property type="evidence" value="ECO:0007669"/>
    <property type="project" value="UniProtKB-SubCell"/>
</dbReference>
<dbReference type="PANTHER" id="PTHR47350:SF4">
    <property type="entry name" value="PROTEIN IWS1 HOMOLOG 1"/>
    <property type="match status" value="1"/>
</dbReference>
<dbReference type="InterPro" id="IPR044204">
    <property type="entry name" value="IWS1/2"/>
</dbReference>
<dbReference type="PANTHER" id="PTHR47350">
    <property type="entry name" value="PROTEIN IWS1 HOMOLOG 1"/>
    <property type="match status" value="1"/>
</dbReference>
<reference evidence="5" key="1">
    <citation type="submission" date="2021-01" db="EMBL/GenBank/DDBJ databases">
        <authorList>
            <person name="Corre E."/>
            <person name="Pelletier E."/>
            <person name="Niang G."/>
            <person name="Scheremetjew M."/>
            <person name="Finn R."/>
            <person name="Kale V."/>
            <person name="Holt S."/>
            <person name="Cochrane G."/>
            <person name="Meng A."/>
            <person name="Brown T."/>
            <person name="Cohen L."/>
        </authorList>
    </citation>
    <scope>NUCLEOTIDE SEQUENCE</scope>
    <source>
        <strain evidence="5">SAG 11-49</strain>
    </source>
</reference>
<feature type="compositionally biased region" description="Basic residues" evidence="3">
    <location>
        <begin position="111"/>
        <end position="128"/>
    </location>
</feature>
<keyword evidence="2" id="KW-0175">Coiled coil</keyword>
<dbReference type="GO" id="GO:0032784">
    <property type="term" value="P:regulation of DNA-templated transcription elongation"/>
    <property type="evidence" value="ECO:0007669"/>
    <property type="project" value="InterPro"/>
</dbReference>
<feature type="compositionally biased region" description="Acidic residues" evidence="3">
    <location>
        <begin position="168"/>
        <end position="178"/>
    </location>
</feature>
<keyword evidence="1" id="KW-0539">Nucleus</keyword>
<feature type="domain" description="TFIIS N-terminal" evidence="4">
    <location>
        <begin position="283"/>
        <end position="366"/>
    </location>
</feature>
<name>A0A7S0RG43_9CHLO</name>
<evidence type="ECO:0000256" key="2">
    <source>
        <dbReference type="SAM" id="Coils"/>
    </source>
</evidence>
<feature type="compositionally biased region" description="Basic and acidic residues" evidence="3">
    <location>
        <begin position="157"/>
        <end position="167"/>
    </location>
</feature>
<evidence type="ECO:0000256" key="3">
    <source>
        <dbReference type="SAM" id="MobiDB-lite"/>
    </source>
</evidence>
<feature type="compositionally biased region" description="Acidic residues" evidence="3">
    <location>
        <begin position="1"/>
        <end position="13"/>
    </location>
</feature>
<feature type="coiled-coil region" evidence="2">
    <location>
        <begin position="381"/>
        <end position="408"/>
    </location>
</feature>
<accession>A0A7S0RG43</accession>
<sequence>MSDFADLEDDIPDQPEARQDALFGDDDDDDEEDYQPNEGAQQDDDDDDEEADAAPVPEPVAPARDEGKPVDLKAKLAALAAKKREEAADEASGKKKKRRDKGDKGEGSKEGKKRKRDKDKGTRKSSRPKRGEGDDDGDAQPKRRTRDDGPQVSVDSQDIKETDADREFVEDDEVEGEEEKVGSDVVDDDEDDGNGEPPPEAQEAETDDVLFGKKKKKSKQSDAQMQMVVDDKIAKMEAAADMDMEAKADSKPATNKLRFVAEVEEFLAQRKYHELFLHGGGLGVLKAWLEPYADGTLPNVRVRTAVLNACKALPIDTTREDIKDNLKKSQLGSRIMFLAKCPDETQANKRTAIELVQKWSRPIFFDADAEAEKRRIREEQLRRARMQSMEAQRTVEEEEASKVEAQKRIKHGERGYRWHALIPSTSKLDYVVAPARDSTLEAAAQATGTGKKDEGRFAKKMREVQRKQKGQTARAAVPSVEGRSIIF</sequence>
<proteinExistence type="predicted"/>
<feature type="compositionally biased region" description="Acidic residues" evidence="3">
    <location>
        <begin position="185"/>
        <end position="194"/>
    </location>
</feature>
<evidence type="ECO:0000256" key="1">
    <source>
        <dbReference type="PROSITE-ProRule" id="PRU00649"/>
    </source>
</evidence>
<protein>
    <recommendedName>
        <fullName evidence="4">TFIIS N-terminal domain-containing protein</fullName>
    </recommendedName>
</protein>
<dbReference type="AlphaFoldDB" id="A0A7S0RG43"/>
<dbReference type="InterPro" id="IPR017923">
    <property type="entry name" value="TFIIS_N"/>
</dbReference>
<comment type="subcellular location">
    <subcellularLocation>
        <location evidence="1">Nucleus</location>
    </subcellularLocation>
</comment>
<feature type="compositionally biased region" description="Acidic residues" evidence="3">
    <location>
        <begin position="23"/>
        <end position="52"/>
    </location>
</feature>
<dbReference type="EMBL" id="HBFB01013214">
    <property type="protein sequence ID" value="CAD8676452.1"/>
    <property type="molecule type" value="Transcribed_RNA"/>
</dbReference>
<dbReference type="GO" id="GO:0009742">
    <property type="term" value="P:brassinosteroid mediated signaling pathway"/>
    <property type="evidence" value="ECO:0007669"/>
    <property type="project" value="InterPro"/>
</dbReference>
<dbReference type="PROSITE" id="PS51319">
    <property type="entry name" value="TFIIS_N"/>
    <property type="match status" value="1"/>
</dbReference>
<feature type="compositionally biased region" description="Basic and acidic residues" evidence="3">
    <location>
        <begin position="139"/>
        <end position="149"/>
    </location>
</feature>
<dbReference type="Pfam" id="PF08711">
    <property type="entry name" value="Med26"/>
    <property type="match status" value="1"/>
</dbReference>
<feature type="compositionally biased region" description="Basic and acidic residues" evidence="3">
    <location>
        <begin position="100"/>
        <end position="110"/>
    </location>
</feature>
<feature type="region of interest" description="Disordered" evidence="3">
    <location>
        <begin position="1"/>
        <end position="224"/>
    </location>
</feature>
<gene>
    <name evidence="5" type="ORF">CLEI1391_LOCUS7454</name>
</gene>
<organism evidence="5">
    <name type="scientific">Chlamydomonas leiostraca</name>
    <dbReference type="NCBI Taxonomy" id="1034604"/>
    <lineage>
        <taxon>Eukaryota</taxon>
        <taxon>Viridiplantae</taxon>
        <taxon>Chlorophyta</taxon>
        <taxon>core chlorophytes</taxon>
        <taxon>Chlorophyceae</taxon>
        <taxon>CS clade</taxon>
        <taxon>Chlamydomonadales</taxon>
        <taxon>Chlamydomonadaceae</taxon>
        <taxon>Chlamydomonas</taxon>
    </lineage>
</organism>
<dbReference type="InterPro" id="IPR035441">
    <property type="entry name" value="TFIIS/LEDGF_dom_sf"/>
</dbReference>